<evidence type="ECO:0000256" key="1">
    <source>
        <dbReference type="SAM" id="MobiDB-lite"/>
    </source>
</evidence>
<evidence type="ECO:0000313" key="2">
    <source>
        <dbReference type="EMBL" id="CAK0801538.1"/>
    </source>
</evidence>
<evidence type="ECO:0000313" key="3">
    <source>
        <dbReference type="Proteomes" id="UP001189429"/>
    </source>
</evidence>
<feature type="compositionally biased region" description="Pro residues" evidence="1">
    <location>
        <begin position="58"/>
        <end position="67"/>
    </location>
</feature>
<comment type="caution">
    <text evidence="2">The sequence shown here is derived from an EMBL/GenBank/DDBJ whole genome shotgun (WGS) entry which is preliminary data.</text>
</comment>
<sequence length="67" mass="6711">GRAPRPAPPLPDDGHVERQVAGLRGPDHGGLPRGARHAGPRRLSDQGAGPGPAGQAPAPLPGRLPVP</sequence>
<accession>A0ABN9QDD4</accession>
<dbReference type="Proteomes" id="UP001189429">
    <property type="component" value="Unassembled WGS sequence"/>
</dbReference>
<organism evidence="2 3">
    <name type="scientific">Prorocentrum cordatum</name>
    <dbReference type="NCBI Taxonomy" id="2364126"/>
    <lineage>
        <taxon>Eukaryota</taxon>
        <taxon>Sar</taxon>
        <taxon>Alveolata</taxon>
        <taxon>Dinophyceae</taxon>
        <taxon>Prorocentrales</taxon>
        <taxon>Prorocentraceae</taxon>
        <taxon>Prorocentrum</taxon>
    </lineage>
</organism>
<name>A0ABN9QDD4_9DINO</name>
<gene>
    <name evidence="2" type="ORF">PCOR1329_LOCUS9388</name>
</gene>
<reference evidence="2" key="1">
    <citation type="submission" date="2023-10" db="EMBL/GenBank/DDBJ databases">
        <authorList>
            <person name="Chen Y."/>
            <person name="Shah S."/>
            <person name="Dougan E. K."/>
            <person name="Thang M."/>
            <person name="Chan C."/>
        </authorList>
    </citation>
    <scope>NUCLEOTIDE SEQUENCE [LARGE SCALE GENOMIC DNA]</scope>
</reference>
<proteinExistence type="predicted"/>
<dbReference type="EMBL" id="CAUYUJ010002611">
    <property type="protein sequence ID" value="CAK0801538.1"/>
    <property type="molecule type" value="Genomic_DNA"/>
</dbReference>
<feature type="region of interest" description="Disordered" evidence="1">
    <location>
        <begin position="1"/>
        <end position="67"/>
    </location>
</feature>
<keyword evidence="3" id="KW-1185">Reference proteome</keyword>
<feature type="non-terminal residue" evidence="2">
    <location>
        <position position="67"/>
    </location>
</feature>
<feature type="compositionally biased region" description="Pro residues" evidence="1">
    <location>
        <begin position="1"/>
        <end position="11"/>
    </location>
</feature>
<feature type="non-terminal residue" evidence="2">
    <location>
        <position position="1"/>
    </location>
</feature>
<protein>
    <submittedName>
        <fullName evidence="2">Uncharacterized protein</fullName>
    </submittedName>
</protein>